<dbReference type="EMBL" id="BPLR01008570">
    <property type="protein sequence ID" value="GIY25735.1"/>
    <property type="molecule type" value="Genomic_DNA"/>
</dbReference>
<accession>A0AAV4RWB8</accession>
<dbReference type="Proteomes" id="UP001054945">
    <property type="component" value="Unassembled WGS sequence"/>
</dbReference>
<evidence type="ECO:0000256" key="1">
    <source>
        <dbReference type="SAM" id="MobiDB-lite"/>
    </source>
</evidence>
<organism evidence="2 3">
    <name type="scientific">Caerostris extrusa</name>
    <name type="common">Bark spider</name>
    <name type="synonym">Caerostris bankana</name>
    <dbReference type="NCBI Taxonomy" id="172846"/>
    <lineage>
        <taxon>Eukaryota</taxon>
        <taxon>Metazoa</taxon>
        <taxon>Ecdysozoa</taxon>
        <taxon>Arthropoda</taxon>
        <taxon>Chelicerata</taxon>
        <taxon>Arachnida</taxon>
        <taxon>Araneae</taxon>
        <taxon>Araneomorphae</taxon>
        <taxon>Entelegynae</taxon>
        <taxon>Araneoidea</taxon>
        <taxon>Araneidae</taxon>
        <taxon>Caerostris</taxon>
    </lineage>
</organism>
<protein>
    <submittedName>
        <fullName evidence="2">Uncharacterized protein</fullName>
    </submittedName>
</protein>
<comment type="caution">
    <text evidence="2">The sequence shown here is derived from an EMBL/GenBank/DDBJ whole genome shotgun (WGS) entry which is preliminary data.</text>
</comment>
<evidence type="ECO:0000313" key="2">
    <source>
        <dbReference type="EMBL" id="GIY25735.1"/>
    </source>
</evidence>
<proteinExistence type="predicted"/>
<dbReference type="AlphaFoldDB" id="A0AAV4RWB8"/>
<keyword evidence="3" id="KW-1185">Reference proteome</keyword>
<name>A0AAV4RWB8_CAEEX</name>
<sequence length="141" mass="16437">MGVFVRSPSVRGDHFLQEAEERDNGMQKEEEGRGGKMRNVPIIIRLAPGPPSTDGCGELSWSGSERNRFHLFTRKCSDLFYISLIRRFRTSGEMYERDTVERKINLLSVNTFLMWVGKKCTGTEIRKRNPLRRYSFSYMSF</sequence>
<gene>
    <name evidence="2" type="ORF">CEXT_501271</name>
</gene>
<feature type="region of interest" description="Disordered" evidence="1">
    <location>
        <begin position="15"/>
        <end position="34"/>
    </location>
</feature>
<reference evidence="2 3" key="1">
    <citation type="submission" date="2021-06" db="EMBL/GenBank/DDBJ databases">
        <title>Caerostris extrusa draft genome.</title>
        <authorList>
            <person name="Kono N."/>
            <person name="Arakawa K."/>
        </authorList>
    </citation>
    <scope>NUCLEOTIDE SEQUENCE [LARGE SCALE GENOMIC DNA]</scope>
</reference>
<evidence type="ECO:0000313" key="3">
    <source>
        <dbReference type="Proteomes" id="UP001054945"/>
    </source>
</evidence>